<dbReference type="EMBL" id="KI913173">
    <property type="protein sequence ID" value="ETV69620.1"/>
    <property type="molecule type" value="Genomic_DNA"/>
</dbReference>
<sequence>MQTRRAKRKTQDDDADDETPSPSTAPSSGQGRGRSTVPSSRDGRGRGRGARAGRASSMSPSNLLHAAGQPSSASSGPPINIRRTSPTTTTGTDGLGSNTPRALFPSTAPPTPTATPHTPNPPIPANHILPQLLTFLPHTRPAQLTPEQQAIMGSPGVPGVPGYTGSIRSGVPVQPTGPQPSPMPPPSTAASASPGPTSTAPSSTLGSSTIPAQVPPLQMAAASASPTNPMLARPSGNGGSPGSQTTSQPTIPAPSVGTIGLPGSAGSAGSSIPMGTTPPRPWSARIDALVSRIDQMNVRQEEDREHASAMTERLGVVEKSLSKLQKEATALRASVGNANRSHKELKGSVTSSLSQVDDQIRQLTDYIEENVRRLDGQLSSMTSAAISQLPRIPSSTPAIVVGQPSFAPLVAPDAAAGRALCNSIDPRTHLVCLNLRATCDSRRTGKHVDPGVITPMSVLCPCDRTKRKVPCKALLMSCAQPLHADHRRRRIEELLRQGSLPFTLAMLQEFLEKAGLLPASGVGPKSIHPQHPGPSRGPRSDDDADDDAGSGILSL</sequence>
<feature type="compositionally biased region" description="Low complexity" evidence="1">
    <location>
        <begin position="52"/>
        <end position="99"/>
    </location>
</feature>
<dbReference type="VEuPathDB" id="FungiDB:H257_14642"/>
<dbReference type="STRING" id="112090.W4FQ72"/>
<dbReference type="RefSeq" id="XP_009840836.1">
    <property type="nucleotide sequence ID" value="XM_009842534.1"/>
</dbReference>
<dbReference type="AlphaFoldDB" id="W4FQ72"/>
<feature type="region of interest" description="Disordered" evidence="1">
    <location>
        <begin position="1"/>
        <end position="127"/>
    </location>
</feature>
<feature type="compositionally biased region" description="Pro residues" evidence="1">
    <location>
        <begin position="175"/>
        <end position="187"/>
    </location>
</feature>
<proteinExistence type="predicted"/>
<feature type="compositionally biased region" description="Polar residues" evidence="1">
    <location>
        <begin position="20"/>
        <end position="29"/>
    </location>
</feature>
<evidence type="ECO:0000313" key="2">
    <source>
        <dbReference type="EMBL" id="ETV69620.1"/>
    </source>
</evidence>
<evidence type="ECO:0000256" key="1">
    <source>
        <dbReference type="SAM" id="MobiDB-lite"/>
    </source>
</evidence>
<gene>
    <name evidence="2" type="ORF">H257_14642</name>
</gene>
<name>W4FQ72_APHAT</name>
<accession>W4FQ72</accession>
<organism evidence="2">
    <name type="scientific">Aphanomyces astaci</name>
    <name type="common">Crayfish plague agent</name>
    <dbReference type="NCBI Taxonomy" id="112090"/>
    <lineage>
        <taxon>Eukaryota</taxon>
        <taxon>Sar</taxon>
        <taxon>Stramenopiles</taxon>
        <taxon>Oomycota</taxon>
        <taxon>Saprolegniomycetes</taxon>
        <taxon>Saprolegniales</taxon>
        <taxon>Verrucalvaceae</taxon>
        <taxon>Aphanomyces</taxon>
    </lineage>
</organism>
<feature type="compositionally biased region" description="Pro residues" evidence="1">
    <location>
        <begin position="107"/>
        <end position="124"/>
    </location>
</feature>
<feature type="region of interest" description="Disordered" evidence="1">
    <location>
        <begin position="521"/>
        <end position="555"/>
    </location>
</feature>
<feature type="region of interest" description="Disordered" evidence="1">
    <location>
        <begin position="164"/>
        <end position="280"/>
    </location>
</feature>
<feature type="compositionally biased region" description="Low complexity" evidence="1">
    <location>
        <begin position="188"/>
        <end position="209"/>
    </location>
</feature>
<reference evidence="2" key="1">
    <citation type="submission" date="2013-12" db="EMBL/GenBank/DDBJ databases">
        <title>The Genome Sequence of Aphanomyces astaci APO3.</title>
        <authorList>
            <consortium name="The Broad Institute Genomics Platform"/>
            <person name="Russ C."/>
            <person name="Tyler B."/>
            <person name="van West P."/>
            <person name="Dieguez-Uribeondo J."/>
            <person name="Young S.K."/>
            <person name="Zeng Q."/>
            <person name="Gargeya S."/>
            <person name="Fitzgerald M."/>
            <person name="Abouelleil A."/>
            <person name="Alvarado L."/>
            <person name="Chapman S.B."/>
            <person name="Gainer-Dewar J."/>
            <person name="Goldberg J."/>
            <person name="Griggs A."/>
            <person name="Gujja S."/>
            <person name="Hansen M."/>
            <person name="Howarth C."/>
            <person name="Imamovic A."/>
            <person name="Ireland A."/>
            <person name="Larimer J."/>
            <person name="McCowan C."/>
            <person name="Murphy C."/>
            <person name="Pearson M."/>
            <person name="Poon T.W."/>
            <person name="Priest M."/>
            <person name="Roberts A."/>
            <person name="Saif S."/>
            <person name="Shea T."/>
            <person name="Sykes S."/>
            <person name="Wortman J."/>
            <person name="Nusbaum C."/>
            <person name="Birren B."/>
        </authorList>
    </citation>
    <scope>NUCLEOTIDE SEQUENCE [LARGE SCALE GENOMIC DNA]</scope>
    <source>
        <strain evidence="2">APO3</strain>
    </source>
</reference>
<dbReference type="GeneID" id="20816638"/>
<protein>
    <submittedName>
        <fullName evidence="2">Uncharacterized protein</fullName>
    </submittedName>
</protein>